<sequence length="101" mass="12066">MTSTTGSSMYESQSTTKPPFFNGDNFLFWKNRMCLFIKSNDYLVWNAIEDGPYIPMKRDDERRLVLKKKIEMSEEERKKIQINDKVLHLLKMVPIFQSFLH</sequence>
<evidence type="ECO:0000313" key="2">
    <source>
        <dbReference type="EMBL" id="GMI79988.1"/>
    </source>
</evidence>
<dbReference type="AlphaFoldDB" id="A0A9W7HNH8"/>
<evidence type="ECO:0008006" key="4">
    <source>
        <dbReference type="Google" id="ProtNLM"/>
    </source>
</evidence>
<feature type="compositionally biased region" description="Polar residues" evidence="1">
    <location>
        <begin position="1"/>
        <end position="17"/>
    </location>
</feature>
<dbReference type="OrthoDB" id="1000712at2759"/>
<reference evidence="2" key="1">
    <citation type="submission" date="2023-05" db="EMBL/GenBank/DDBJ databases">
        <title>Genome and transcriptome analyses reveal genes involved in the formation of fine ridges on petal epidermal cells in Hibiscus trionum.</title>
        <authorList>
            <person name="Koshimizu S."/>
            <person name="Masuda S."/>
            <person name="Ishii T."/>
            <person name="Shirasu K."/>
            <person name="Hoshino A."/>
            <person name="Arita M."/>
        </authorList>
    </citation>
    <scope>NUCLEOTIDE SEQUENCE</scope>
    <source>
        <strain evidence="2">Hamamatsu line</strain>
    </source>
</reference>
<feature type="region of interest" description="Disordered" evidence="1">
    <location>
        <begin position="1"/>
        <end position="21"/>
    </location>
</feature>
<gene>
    <name evidence="2" type="ORF">HRI_001668100</name>
</gene>
<accession>A0A9W7HNH8</accession>
<protein>
    <recommendedName>
        <fullName evidence="4">DUF4219 domain-containing protein</fullName>
    </recommendedName>
</protein>
<comment type="caution">
    <text evidence="2">The sequence shown here is derived from an EMBL/GenBank/DDBJ whole genome shotgun (WGS) entry which is preliminary data.</text>
</comment>
<name>A0A9W7HNH8_HIBTR</name>
<evidence type="ECO:0000313" key="3">
    <source>
        <dbReference type="Proteomes" id="UP001165190"/>
    </source>
</evidence>
<keyword evidence="3" id="KW-1185">Reference proteome</keyword>
<dbReference type="EMBL" id="BSYR01000017">
    <property type="protein sequence ID" value="GMI79988.1"/>
    <property type="molecule type" value="Genomic_DNA"/>
</dbReference>
<evidence type="ECO:0000256" key="1">
    <source>
        <dbReference type="SAM" id="MobiDB-lite"/>
    </source>
</evidence>
<proteinExistence type="predicted"/>
<dbReference type="Proteomes" id="UP001165190">
    <property type="component" value="Unassembled WGS sequence"/>
</dbReference>
<organism evidence="2 3">
    <name type="scientific">Hibiscus trionum</name>
    <name type="common">Flower of an hour</name>
    <dbReference type="NCBI Taxonomy" id="183268"/>
    <lineage>
        <taxon>Eukaryota</taxon>
        <taxon>Viridiplantae</taxon>
        <taxon>Streptophyta</taxon>
        <taxon>Embryophyta</taxon>
        <taxon>Tracheophyta</taxon>
        <taxon>Spermatophyta</taxon>
        <taxon>Magnoliopsida</taxon>
        <taxon>eudicotyledons</taxon>
        <taxon>Gunneridae</taxon>
        <taxon>Pentapetalae</taxon>
        <taxon>rosids</taxon>
        <taxon>malvids</taxon>
        <taxon>Malvales</taxon>
        <taxon>Malvaceae</taxon>
        <taxon>Malvoideae</taxon>
        <taxon>Hibiscus</taxon>
    </lineage>
</organism>